<evidence type="ECO:0000313" key="2">
    <source>
        <dbReference type="Proteomes" id="UP000087171"/>
    </source>
</evidence>
<dbReference type="AlphaFoldDB" id="A0A1S2YB78"/>
<dbReference type="eggNOG" id="ENOG502SC7G">
    <property type="taxonomic scope" value="Eukaryota"/>
</dbReference>
<feature type="compositionally biased region" description="Polar residues" evidence="1">
    <location>
        <begin position="741"/>
        <end position="754"/>
    </location>
</feature>
<keyword evidence="2" id="KW-1185">Reference proteome</keyword>
<dbReference type="KEGG" id="cam:101496977"/>
<reference evidence="3" key="2">
    <citation type="submission" date="2025-08" db="UniProtKB">
        <authorList>
            <consortium name="RefSeq"/>
        </authorList>
    </citation>
    <scope>IDENTIFICATION</scope>
    <source>
        <tissue evidence="3">Etiolated seedlings</tissue>
    </source>
</reference>
<organism evidence="2 3">
    <name type="scientific">Cicer arietinum</name>
    <name type="common">Chickpea</name>
    <name type="synonym">Garbanzo</name>
    <dbReference type="NCBI Taxonomy" id="3827"/>
    <lineage>
        <taxon>Eukaryota</taxon>
        <taxon>Viridiplantae</taxon>
        <taxon>Streptophyta</taxon>
        <taxon>Embryophyta</taxon>
        <taxon>Tracheophyta</taxon>
        <taxon>Spermatophyta</taxon>
        <taxon>Magnoliopsida</taxon>
        <taxon>eudicotyledons</taxon>
        <taxon>Gunneridae</taxon>
        <taxon>Pentapetalae</taxon>
        <taxon>rosids</taxon>
        <taxon>fabids</taxon>
        <taxon>Fabales</taxon>
        <taxon>Fabaceae</taxon>
        <taxon>Papilionoideae</taxon>
        <taxon>50 kb inversion clade</taxon>
        <taxon>NPAAA clade</taxon>
        <taxon>Hologalegina</taxon>
        <taxon>IRL clade</taxon>
        <taxon>Cicereae</taxon>
        <taxon>Cicer</taxon>
    </lineage>
</organism>
<feature type="region of interest" description="Disordered" evidence="1">
    <location>
        <begin position="688"/>
        <end position="760"/>
    </location>
</feature>
<dbReference type="RefSeq" id="XP_004502260.1">
    <property type="nucleotide sequence ID" value="XM_004502203.3"/>
</dbReference>
<feature type="compositionally biased region" description="Low complexity" evidence="1">
    <location>
        <begin position="341"/>
        <end position="352"/>
    </location>
</feature>
<feature type="region of interest" description="Disordered" evidence="1">
    <location>
        <begin position="327"/>
        <end position="352"/>
    </location>
</feature>
<protein>
    <submittedName>
        <fullName evidence="3">Uncharacterized protein LOC101496977</fullName>
    </submittedName>
</protein>
<feature type="compositionally biased region" description="Polar residues" evidence="1">
    <location>
        <begin position="711"/>
        <end position="723"/>
    </location>
</feature>
<proteinExistence type="predicted"/>
<dbReference type="PaxDb" id="3827-XP_004502260.1"/>
<sequence>MDNQEQRIIHTQQGHDDHGVHIVCHKCGWSFPNPHPSAKLRRAHKKICGTIEGYNKLLVSDDEHLFDDDCKTQVPNTFDIAENEKQCGRTEERLIRSGDEVFLDAIANFSDGALSPGVKESLESPIDVEIVDVKYPEFSRCSRDNDFQGSSVSKNAGNVRDFSLTSVAKEINLKGKDEIKSDSDVIEIVVSDNTLDGTCEGVPKFAVGDMVNSDCQVSGGTINLKENNNPEFLSVTPQDDPFIEVNSTVSPKGSANGVQVESADTIQSATFSDVKIIVESDKRLVETGASMPTMKTEMNGRDMIYFCEEQIWDDDHKNFPLISLPEGSSMASSKENPSDVSFGGSTTETTSIISPHNISHHERNFKEVNDVAVYGKCRGANVENDIGISIRTNQLSNLYLEDKPSSGVYNSDEVVEMGKTEKCDIPNPRYMKRHAVKDNSHLSVDEELPVKTTEVLGKNCSSLSSLNTEPPVQCISAIEDAHDVDPDRKVFGSTSVPIQDESGNSKGTIASSTIYTSVSTGGRFDSSEGNGEAVSVSGLPSIDLQASTEAGKFNLKDPKAELDRQQCEKLDMFEPPSFMTLVEPGFEIKKAESDRLQCEKPEVSELPSFLTLVEPGFEVKKAVAFEVEKRPNQHISSQAGWFPMITNITNESQGRKRNEEEIAKITTKWCPSKQQKPLRALLDEAALNKKPKSPTLEASSVHQKNSEVQEDNGSGLTSGNSISGPALPATQAVKGKDGEESNSQARYSSTSNNRQNKKVKGRPYWKQFVCCSSANKYSGAKVEDC</sequence>
<feature type="compositionally biased region" description="Polar residues" evidence="1">
    <location>
        <begin position="329"/>
        <end position="339"/>
    </location>
</feature>
<evidence type="ECO:0000256" key="1">
    <source>
        <dbReference type="SAM" id="MobiDB-lite"/>
    </source>
</evidence>
<dbReference type="PANTHER" id="PTHR35746">
    <property type="entry name" value="PENTATRICOPEPTIDE REPEAT (PPR) SUPERFAMILY PROTEIN"/>
    <property type="match status" value="1"/>
</dbReference>
<dbReference type="GeneID" id="101496977"/>
<name>A0A1S2YB78_CICAR</name>
<accession>A0A1S2YB78</accession>
<evidence type="ECO:0000313" key="3">
    <source>
        <dbReference type="RefSeq" id="XP_004502260.1"/>
    </source>
</evidence>
<dbReference type="PANTHER" id="PTHR35746:SF1">
    <property type="entry name" value="PENTATRICOPEPTIDE REPEAT (PPR) SUPERFAMILY PROTEIN"/>
    <property type="match status" value="1"/>
</dbReference>
<reference evidence="2" key="1">
    <citation type="journal article" date="2013" name="Nat. Biotechnol.">
        <title>Draft genome sequence of chickpea (Cicer arietinum) provides a resource for trait improvement.</title>
        <authorList>
            <person name="Varshney R.K."/>
            <person name="Song C."/>
            <person name="Saxena R.K."/>
            <person name="Azam S."/>
            <person name="Yu S."/>
            <person name="Sharpe A.G."/>
            <person name="Cannon S."/>
            <person name="Baek J."/>
            <person name="Rosen B.D."/>
            <person name="Tar'an B."/>
            <person name="Millan T."/>
            <person name="Zhang X."/>
            <person name="Ramsay L.D."/>
            <person name="Iwata A."/>
            <person name="Wang Y."/>
            <person name="Nelson W."/>
            <person name="Farmer A.D."/>
            <person name="Gaur P.M."/>
            <person name="Soderlund C."/>
            <person name="Penmetsa R.V."/>
            <person name="Xu C."/>
            <person name="Bharti A.K."/>
            <person name="He W."/>
            <person name="Winter P."/>
            <person name="Zhao S."/>
            <person name="Hane J.K."/>
            <person name="Carrasquilla-Garcia N."/>
            <person name="Condie J.A."/>
            <person name="Upadhyaya H.D."/>
            <person name="Luo M.C."/>
            <person name="Thudi M."/>
            <person name="Gowda C.L."/>
            <person name="Singh N.P."/>
            <person name="Lichtenzveig J."/>
            <person name="Gali K.K."/>
            <person name="Rubio J."/>
            <person name="Nadarajan N."/>
            <person name="Dolezel J."/>
            <person name="Bansal K.C."/>
            <person name="Xu X."/>
            <person name="Edwards D."/>
            <person name="Zhang G."/>
            <person name="Kahl G."/>
            <person name="Gil J."/>
            <person name="Singh K.B."/>
            <person name="Datta S.K."/>
            <person name="Jackson S.A."/>
            <person name="Wang J."/>
            <person name="Cook D.R."/>
        </authorList>
    </citation>
    <scope>NUCLEOTIDE SEQUENCE [LARGE SCALE GENOMIC DNA]</scope>
    <source>
        <strain evidence="2">cv. CDC Frontier</strain>
    </source>
</reference>
<dbReference type="Proteomes" id="UP000087171">
    <property type="component" value="Chromosome Ca5"/>
</dbReference>
<gene>
    <name evidence="3" type="primary">LOC101496977</name>
</gene>
<dbReference type="OrthoDB" id="1939753at2759"/>